<name>A0AAE0C4J2_9CHLO</name>
<accession>A0AAE0C4J2</accession>
<dbReference type="AlphaFoldDB" id="A0AAE0C4J2"/>
<dbReference type="InterPro" id="IPR002842">
    <property type="entry name" value="ATPase_V1_Esu"/>
</dbReference>
<dbReference type="Gene3D" id="3.30.2320.30">
    <property type="entry name" value="ATP synthase, E subunit, C-terminal"/>
    <property type="match status" value="1"/>
</dbReference>
<evidence type="ECO:0000313" key="4">
    <source>
        <dbReference type="EMBL" id="KAK3248278.1"/>
    </source>
</evidence>
<keyword evidence="5" id="KW-1185">Reference proteome</keyword>
<organism evidence="4 5">
    <name type="scientific">Cymbomonas tetramitiformis</name>
    <dbReference type="NCBI Taxonomy" id="36881"/>
    <lineage>
        <taxon>Eukaryota</taxon>
        <taxon>Viridiplantae</taxon>
        <taxon>Chlorophyta</taxon>
        <taxon>Pyramimonadophyceae</taxon>
        <taxon>Pyramimonadales</taxon>
        <taxon>Pyramimonadaceae</taxon>
        <taxon>Cymbomonas</taxon>
    </lineage>
</organism>
<reference evidence="4 5" key="1">
    <citation type="journal article" date="2015" name="Genome Biol. Evol.">
        <title>Comparative Genomics of a Bacterivorous Green Alga Reveals Evolutionary Causalities and Consequences of Phago-Mixotrophic Mode of Nutrition.</title>
        <authorList>
            <person name="Burns J.A."/>
            <person name="Paasch A."/>
            <person name="Narechania A."/>
            <person name="Kim E."/>
        </authorList>
    </citation>
    <scope>NUCLEOTIDE SEQUENCE [LARGE SCALE GENOMIC DNA]</scope>
    <source>
        <strain evidence="4 5">PLY_AMNH</strain>
    </source>
</reference>
<evidence type="ECO:0000256" key="1">
    <source>
        <dbReference type="ARBA" id="ARBA00005901"/>
    </source>
</evidence>
<gene>
    <name evidence="4" type="ORF">CYMTET_42250</name>
</gene>
<keyword evidence="3" id="KW-0406">Ion transport</keyword>
<proteinExistence type="inferred from homology"/>
<evidence type="ECO:0000256" key="3">
    <source>
        <dbReference type="ARBA" id="ARBA00023065"/>
    </source>
</evidence>
<dbReference type="GO" id="GO:0046961">
    <property type="term" value="F:proton-transporting ATPase activity, rotational mechanism"/>
    <property type="evidence" value="ECO:0007669"/>
    <property type="project" value="InterPro"/>
</dbReference>
<evidence type="ECO:0000256" key="2">
    <source>
        <dbReference type="ARBA" id="ARBA00022448"/>
    </source>
</evidence>
<dbReference type="Gene3D" id="6.10.250.1620">
    <property type="match status" value="1"/>
</dbReference>
<dbReference type="GO" id="GO:0033178">
    <property type="term" value="C:proton-transporting two-sector ATPase complex, catalytic domain"/>
    <property type="evidence" value="ECO:0007669"/>
    <property type="project" value="InterPro"/>
</dbReference>
<dbReference type="EMBL" id="LGRX02028258">
    <property type="protein sequence ID" value="KAK3248278.1"/>
    <property type="molecule type" value="Genomic_DNA"/>
</dbReference>
<dbReference type="PANTHER" id="PTHR45715">
    <property type="entry name" value="ATPASE H+-TRANSPORTING V1 SUBUNIT E1A-RELATED"/>
    <property type="match status" value="1"/>
</dbReference>
<keyword evidence="2" id="KW-0813">Transport</keyword>
<protein>
    <submittedName>
        <fullName evidence="4">V-type proton ATPase subunit E2</fullName>
    </submittedName>
</protein>
<comment type="similarity">
    <text evidence="1">Belongs to the V-ATPase E subunit family.</text>
</comment>
<dbReference type="Pfam" id="PF01991">
    <property type="entry name" value="vATP-synt_E"/>
    <property type="match status" value="1"/>
</dbReference>
<dbReference type="InterPro" id="IPR038495">
    <property type="entry name" value="ATPase_E_C"/>
</dbReference>
<dbReference type="Proteomes" id="UP001190700">
    <property type="component" value="Unassembled WGS sequence"/>
</dbReference>
<comment type="caution">
    <text evidence="4">The sequence shown here is derived from an EMBL/GenBank/DDBJ whole genome shotgun (WGS) entry which is preliminary data.</text>
</comment>
<dbReference type="SUPFAM" id="SSF160527">
    <property type="entry name" value="V-type ATPase subunit E-like"/>
    <property type="match status" value="1"/>
</dbReference>
<evidence type="ECO:0000313" key="5">
    <source>
        <dbReference type="Proteomes" id="UP001190700"/>
    </source>
</evidence>
<sequence>MDDADYERQINQMVQFIKQEAGEKANEISVAAEEEFNLKKLNMVDLEKKKMRQEFERKDSQIEVQKKIEYSSKLNEARLKVLQARDVEVQKVLAQARAELAKVCEDKAGYTKLLEDLIIQAALKLQINEVGVRCREMDLPLVKTAINNVKSKFTNVTGKKCPSIALDEKTFLPPPDGDVTSCAGGVQLLSDQGRIKCSNTFDDRLNSTFHAMLPVVRQTMFPDA</sequence>